<proteinExistence type="predicted"/>
<dbReference type="InParanoid" id="T1IBX8"/>
<name>T1IBX8_RHOPR</name>
<dbReference type="HOGENOM" id="CLU_3399829_0_0_1"/>
<evidence type="ECO:0000313" key="2">
    <source>
        <dbReference type="Proteomes" id="UP000015103"/>
    </source>
</evidence>
<dbReference type="VEuPathDB" id="VectorBase:RPRC013798"/>
<dbReference type="EMBL" id="ACPB03012392">
    <property type="status" value="NOT_ANNOTATED_CDS"/>
    <property type="molecule type" value="Genomic_DNA"/>
</dbReference>
<dbReference type="Proteomes" id="UP000015103">
    <property type="component" value="Unassembled WGS sequence"/>
</dbReference>
<accession>T1IBX8</accession>
<protein>
    <submittedName>
        <fullName evidence="1">Uncharacterized protein</fullName>
    </submittedName>
</protein>
<reference evidence="1" key="1">
    <citation type="submission" date="2015-05" db="UniProtKB">
        <authorList>
            <consortium name="EnsemblMetazoa"/>
        </authorList>
    </citation>
    <scope>IDENTIFICATION</scope>
</reference>
<dbReference type="AlphaFoldDB" id="T1IBX8"/>
<sequence>MVFLQMMKNQKMQKLYPKHQLPLLRKKIIFH</sequence>
<evidence type="ECO:0000313" key="1">
    <source>
        <dbReference type="EnsemblMetazoa" id="RPRC013798-PA"/>
    </source>
</evidence>
<dbReference type="EnsemblMetazoa" id="RPRC013798-RA">
    <property type="protein sequence ID" value="RPRC013798-PA"/>
    <property type="gene ID" value="RPRC013798"/>
</dbReference>
<organism evidence="1 2">
    <name type="scientific">Rhodnius prolixus</name>
    <name type="common">Triatomid bug</name>
    <dbReference type="NCBI Taxonomy" id="13249"/>
    <lineage>
        <taxon>Eukaryota</taxon>
        <taxon>Metazoa</taxon>
        <taxon>Ecdysozoa</taxon>
        <taxon>Arthropoda</taxon>
        <taxon>Hexapoda</taxon>
        <taxon>Insecta</taxon>
        <taxon>Pterygota</taxon>
        <taxon>Neoptera</taxon>
        <taxon>Paraneoptera</taxon>
        <taxon>Hemiptera</taxon>
        <taxon>Heteroptera</taxon>
        <taxon>Panheteroptera</taxon>
        <taxon>Cimicomorpha</taxon>
        <taxon>Reduviidae</taxon>
        <taxon>Triatominae</taxon>
        <taxon>Rhodnius</taxon>
    </lineage>
</organism>
<keyword evidence="2" id="KW-1185">Reference proteome</keyword>